<sequence>MVDNVSGGELEWNSNLAVLIRCDKIINAINDARFRTTQFDDDGNPRAEVEEVLSHIITLYKEISVELLEKEKDVWADLKVLRDRLRIRPPNPKPNRMQYWQKSMNEIDELDLKVRGLAKKRGFLAGNKRDASKAGLRR</sequence>
<gene>
    <name evidence="1" type="ORF">LCGC14_0708100</name>
</gene>
<dbReference type="AlphaFoldDB" id="A0A0F9QFV2"/>
<comment type="caution">
    <text evidence="1">The sequence shown here is derived from an EMBL/GenBank/DDBJ whole genome shotgun (WGS) entry which is preliminary data.</text>
</comment>
<dbReference type="EMBL" id="LAZR01001546">
    <property type="protein sequence ID" value="KKN42950.1"/>
    <property type="molecule type" value="Genomic_DNA"/>
</dbReference>
<accession>A0A0F9QFV2</accession>
<proteinExistence type="predicted"/>
<evidence type="ECO:0000313" key="1">
    <source>
        <dbReference type="EMBL" id="KKN42950.1"/>
    </source>
</evidence>
<name>A0A0F9QFV2_9ZZZZ</name>
<reference evidence="1" key="1">
    <citation type="journal article" date="2015" name="Nature">
        <title>Complex archaea that bridge the gap between prokaryotes and eukaryotes.</title>
        <authorList>
            <person name="Spang A."/>
            <person name="Saw J.H."/>
            <person name="Jorgensen S.L."/>
            <person name="Zaremba-Niedzwiedzka K."/>
            <person name="Martijn J."/>
            <person name="Lind A.E."/>
            <person name="van Eijk R."/>
            <person name="Schleper C."/>
            <person name="Guy L."/>
            <person name="Ettema T.J."/>
        </authorList>
    </citation>
    <scope>NUCLEOTIDE SEQUENCE</scope>
</reference>
<organism evidence="1">
    <name type="scientific">marine sediment metagenome</name>
    <dbReference type="NCBI Taxonomy" id="412755"/>
    <lineage>
        <taxon>unclassified sequences</taxon>
        <taxon>metagenomes</taxon>
        <taxon>ecological metagenomes</taxon>
    </lineage>
</organism>
<protein>
    <submittedName>
        <fullName evidence="1">Uncharacterized protein</fullName>
    </submittedName>
</protein>